<sequence length="14" mass="1651">MSPYIWPNVGEWTA</sequence>
<reference evidence="1" key="1">
    <citation type="submission" date="2014-11" db="EMBL/GenBank/DDBJ databases">
        <authorList>
            <person name="Amaro Gonzalez C."/>
        </authorList>
    </citation>
    <scope>NUCLEOTIDE SEQUENCE</scope>
</reference>
<name>A0A0E9UPZ3_ANGAN</name>
<proteinExistence type="predicted"/>
<organism evidence="1">
    <name type="scientific">Anguilla anguilla</name>
    <name type="common">European freshwater eel</name>
    <name type="synonym">Muraena anguilla</name>
    <dbReference type="NCBI Taxonomy" id="7936"/>
    <lineage>
        <taxon>Eukaryota</taxon>
        <taxon>Metazoa</taxon>
        <taxon>Chordata</taxon>
        <taxon>Craniata</taxon>
        <taxon>Vertebrata</taxon>
        <taxon>Euteleostomi</taxon>
        <taxon>Actinopterygii</taxon>
        <taxon>Neopterygii</taxon>
        <taxon>Teleostei</taxon>
        <taxon>Anguilliformes</taxon>
        <taxon>Anguillidae</taxon>
        <taxon>Anguilla</taxon>
    </lineage>
</organism>
<dbReference type="EMBL" id="GBXM01041534">
    <property type="protein sequence ID" value="JAH67043.1"/>
    <property type="molecule type" value="Transcribed_RNA"/>
</dbReference>
<evidence type="ECO:0000313" key="1">
    <source>
        <dbReference type="EMBL" id="JAH67043.1"/>
    </source>
</evidence>
<reference evidence="1" key="2">
    <citation type="journal article" date="2015" name="Fish Shellfish Immunol.">
        <title>Early steps in the European eel (Anguilla anguilla)-Vibrio vulnificus interaction in the gills: Role of the RtxA13 toxin.</title>
        <authorList>
            <person name="Callol A."/>
            <person name="Pajuelo D."/>
            <person name="Ebbesson L."/>
            <person name="Teles M."/>
            <person name="MacKenzie S."/>
            <person name="Amaro C."/>
        </authorList>
    </citation>
    <scope>NUCLEOTIDE SEQUENCE</scope>
</reference>
<protein>
    <submittedName>
        <fullName evidence="1">Uncharacterized protein</fullName>
    </submittedName>
</protein>
<accession>A0A0E9UPZ3</accession>